<dbReference type="Proteomes" id="UP001216907">
    <property type="component" value="Unassembled WGS sequence"/>
</dbReference>
<protein>
    <submittedName>
        <fullName evidence="2">Uncharacterized protein</fullName>
    </submittedName>
</protein>
<comment type="caution">
    <text evidence="2">The sequence shown here is derived from an EMBL/GenBank/DDBJ whole genome shotgun (WGS) entry which is preliminary data.</text>
</comment>
<gene>
    <name evidence="2" type="ORF">PZE19_11785</name>
</gene>
<name>A0ABT6FAA6_9BACT</name>
<proteinExistence type="predicted"/>
<evidence type="ECO:0000256" key="1">
    <source>
        <dbReference type="SAM" id="MobiDB-lite"/>
    </source>
</evidence>
<dbReference type="RefSeq" id="WP_277860814.1">
    <property type="nucleotide sequence ID" value="NZ_JARRAG010000002.1"/>
</dbReference>
<sequence length="219" mass="24450">MQPRHADRRDRRRPGTGTFLGNRGVLHDDRGRIRRPWQLRRWILCVLEFRGRRRAVMTPNRYTELFFLDEATGLAAGHRPCAECRRARFLAFRDAWAPGDGARPRATAIDGRLHAERVGPGRAKRTFEADLDALLDGVFVTVEESPHLVLGDTLLAWTPGGYAGRRPRPRGVRLPVLTPSSTVVAIRSGYVPDIHPSAGNHSAPDVGRPRISRRGSTSS</sequence>
<feature type="region of interest" description="Disordered" evidence="1">
    <location>
        <begin position="194"/>
        <end position="219"/>
    </location>
</feature>
<evidence type="ECO:0000313" key="3">
    <source>
        <dbReference type="Proteomes" id="UP001216907"/>
    </source>
</evidence>
<keyword evidence="3" id="KW-1185">Reference proteome</keyword>
<reference evidence="2 3" key="1">
    <citation type="submission" date="2023-03" db="EMBL/GenBank/DDBJ databases">
        <title>Paludisphaera mucosa sp. nov. a novel planctomycete from northern fen.</title>
        <authorList>
            <person name="Ivanova A."/>
        </authorList>
    </citation>
    <scope>NUCLEOTIDE SEQUENCE [LARGE SCALE GENOMIC DNA]</scope>
    <source>
        <strain evidence="2 3">Pla2</strain>
    </source>
</reference>
<accession>A0ABT6FAA6</accession>
<dbReference type="EMBL" id="JARRAG010000002">
    <property type="protein sequence ID" value="MDG3004457.1"/>
    <property type="molecule type" value="Genomic_DNA"/>
</dbReference>
<organism evidence="2 3">
    <name type="scientific">Paludisphaera mucosa</name>
    <dbReference type="NCBI Taxonomy" id="3030827"/>
    <lineage>
        <taxon>Bacteria</taxon>
        <taxon>Pseudomonadati</taxon>
        <taxon>Planctomycetota</taxon>
        <taxon>Planctomycetia</taxon>
        <taxon>Isosphaerales</taxon>
        <taxon>Isosphaeraceae</taxon>
        <taxon>Paludisphaera</taxon>
    </lineage>
</organism>
<evidence type="ECO:0000313" key="2">
    <source>
        <dbReference type="EMBL" id="MDG3004457.1"/>
    </source>
</evidence>
<feature type="region of interest" description="Disordered" evidence="1">
    <location>
        <begin position="1"/>
        <end position="21"/>
    </location>
</feature>